<dbReference type="InterPro" id="IPR052345">
    <property type="entry name" value="Rad_response_metalloprotease"/>
</dbReference>
<dbReference type="Proteomes" id="UP001409585">
    <property type="component" value="Unassembled WGS sequence"/>
</dbReference>
<gene>
    <name evidence="2" type="ORF">GCM10025791_46200</name>
</gene>
<accession>A0AAV3UAG5</accession>
<sequence>MNVAQKLARDVYSQYAGSLPVDPIMVARDMGCEVEPIDPFTSEFDREPNCSGMAYLDRGVKYIKYSASESPLRQRFTVAHELGHHLLGHVKKGMKFRDTPNEFRASVSSREEREANVFAAELLMPSELVMSAYLNSSIRDVEKLASAFGVSKVAMRIKLQELDLITSISIDRSGVRYPYNAG</sequence>
<dbReference type="PANTHER" id="PTHR43236">
    <property type="entry name" value="ANTITOXIN HIGA1"/>
    <property type="match status" value="1"/>
</dbReference>
<reference evidence="3" key="1">
    <citation type="journal article" date="2019" name="Int. J. Syst. Evol. Microbiol.">
        <title>The Global Catalogue of Microorganisms (GCM) 10K type strain sequencing project: providing services to taxonomists for standard genome sequencing and annotation.</title>
        <authorList>
            <consortium name="The Broad Institute Genomics Platform"/>
            <consortium name="The Broad Institute Genome Sequencing Center for Infectious Disease"/>
            <person name="Wu L."/>
            <person name="Ma J."/>
        </authorList>
    </citation>
    <scope>NUCLEOTIDE SEQUENCE [LARGE SCALE GENOMIC DNA]</scope>
    <source>
        <strain evidence="3">JCM 19134</strain>
    </source>
</reference>
<evidence type="ECO:0000313" key="3">
    <source>
        <dbReference type="Proteomes" id="UP001409585"/>
    </source>
</evidence>
<protein>
    <submittedName>
        <fullName evidence="2">ImmA/IrrE family metallo-endopeptidase</fullName>
    </submittedName>
</protein>
<organism evidence="2 3">
    <name type="scientific">Halioxenophilus aromaticivorans</name>
    <dbReference type="NCBI Taxonomy" id="1306992"/>
    <lineage>
        <taxon>Bacteria</taxon>
        <taxon>Pseudomonadati</taxon>
        <taxon>Pseudomonadota</taxon>
        <taxon>Gammaproteobacteria</taxon>
        <taxon>Alteromonadales</taxon>
        <taxon>Alteromonadaceae</taxon>
        <taxon>Halioxenophilus</taxon>
    </lineage>
</organism>
<dbReference type="Pfam" id="PF06114">
    <property type="entry name" value="Peptidase_M78"/>
    <property type="match status" value="1"/>
</dbReference>
<comment type="caution">
    <text evidence="2">The sequence shown here is derived from an EMBL/GenBank/DDBJ whole genome shotgun (WGS) entry which is preliminary data.</text>
</comment>
<name>A0AAV3UAG5_9ALTE</name>
<evidence type="ECO:0000313" key="2">
    <source>
        <dbReference type="EMBL" id="GAA4959790.1"/>
    </source>
</evidence>
<dbReference type="InterPro" id="IPR010359">
    <property type="entry name" value="IrrE_HExxH"/>
</dbReference>
<dbReference type="RefSeq" id="WP_345427751.1">
    <property type="nucleotide sequence ID" value="NZ_AP031496.1"/>
</dbReference>
<dbReference type="Gene3D" id="1.10.10.2910">
    <property type="match status" value="1"/>
</dbReference>
<dbReference type="EMBL" id="BAABLX010000078">
    <property type="protein sequence ID" value="GAA4959790.1"/>
    <property type="molecule type" value="Genomic_DNA"/>
</dbReference>
<feature type="domain" description="IrrE N-terminal-like" evidence="1">
    <location>
        <begin position="56"/>
        <end position="159"/>
    </location>
</feature>
<evidence type="ECO:0000259" key="1">
    <source>
        <dbReference type="Pfam" id="PF06114"/>
    </source>
</evidence>
<keyword evidence="3" id="KW-1185">Reference proteome</keyword>
<dbReference type="PANTHER" id="PTHR43236:SF2">
    <property type="entry name" value="BLL0069 PROTEIN"/>
    <property type="match status" value="1"/>
</dbReference>
<dbReference type="AlphaFoldDB" id="A0AAV3UAG5"/>
<proteinExistence type="predicted"/>